<evidence type="ECO:0000313" key="2">
    <source>
        <dbReference type="Proteomes" id="UP000664795"/>
    </source>
</evidence>
<reference evidence="1 2" key="1">
    <citation type="submission" date="2021-03" db="EMBL/GenBank/DDBJ databases">
        <title>Fibrella sp. HMF5036 genome sequencing and assembly.</title>
        <authorList>
            <person name="Kang H."/>
            <person name="Kim H."/>
            <person name="Bae S."/>
            <person name="Joh K."/>
        </authorList>
    </citation>
    <scope>NUCLEOTIDE SEQUENCE [LARGE SCALE GENOMIC DNA]</scope>
    <source>
        <strain evidence="1 2">HMF5036</strain>
    </source>
</reference>
<organism evidence="1 2">
    <name type="scientific">Fibrella aquatilis</name>
    <dbReference type="NCBI Taxonomy" id="2817059"/>
    <lineage>
        <taxon>Bacteria</taxon>
        <taxon>Pseudomonadati</taxon>
        <taxon>Bacteroidota</taxon>
        <taxon>Cytophagia</taxon>
        <taxon>Cytophagales</taxon>
        <taxon>Spirosomataceae</taxon>
        <taxon>Fibrella</taxon>
    </lineage>
</organism>
<keyword evidence="2" id="KW-1185">Reference proteome</keyword>
<dbReference type="EMBL" id="JAFMYU010000005">
    <property type="protein sequence ID" value="MBO0930997.1"/>
    <property type="molecule type" value="Genomic_DNA"/>
</dbReference>
<dbReference type="Proteomes" id="UP000664795">
    <property type="component" value="Unassembled WGS sequence"/>
</dbReference>
<dbReference type="RefSeq" id="WP_207334961.1">
    <property type="nucleotide sequence ID" value="NZ_JAFMYU010000005.1"/>
</dbReference>
<dbReference type="AlphaFoldDB" id="A0A939JVM0"/>
<evidence type="ECO:0000313" key="1">
    <source>
        <dbReference type="EMBL" id="MBO0930997.1"/>
    </source>
</evidence>
<proteinExistence type="predicted"/>
<comment type="caution">
    <text evidence="1">The sequence shown here is derived from an EMBL/GenBank/DDBJ whole genome shotgun (WGS) entry which is preliminary data.</text>
</comment>
<gene>
    <name evidence="1" type="ORF">J2I48_08340</name>
</gene>
<accession>A0A939JVM0</accession>
<sequence>MIRLHPNGTHSTNCPACGAANALGTVRFLGAVTGVDVVCAACQTVYLQTLPNGQFNRFSVAISADYQHVAVDNRGRWLVDLVKRCLVETAAEIPRIYALPPKVGELANPLPATASPVLLLCLDPGYGHALMMLFNAQRHHEQPQRQTVPNRPIIAVVPCALAWLVPDYVAETWVVDLPLSALERQVPGLDAFVNEQLSRFQTVWFSHAHIHFDHRTARFSDFTHASKFDLRQFTASLTESIPKLTFILREDRLWLRHGWERLLHKALNRLGFGQKTRRLWARWQAVRYRELAHHIHQKLPYANIVAVGITGGGQYPIDLGYAVEDQRKPTPISPEQERAWCVQYARSQVVIGVHGSNMVLPTALAAGFVNLLPPDKLSHYAEDILLAHDNPIHQTLLGRFVSTSASPRQVADLVVSMLTEFPVWLAEEQDRDNVL</sequence>
<protein>
    <submittedName>
        <fullName evidence="1">Uncharacterized protein</fullName>
    </submittedName>
</protein>
<name>A0A939JVM0_9BACT</name>